<evidence type="ECO:0000313" key="11">
    <source>
        <dbReference type="Proteomes" id="UP000618445"/>
    </source>
</evidence>
<protein>
    <submittedName>
        <fullName evidence="10">ShlB/FhaC/HecB family hemolysin secretion/activation protein</fullName>
    </submittedName>
</protein>
<keyword evidence="7" id="KW-0472">Membrane</keyword>
<evidence type="ECO:0000259" key="9">
    <source>
        <dbReference type="PROSITE" id="PS51779"/>
    </source>
</evidence>
<comment type="similarity">
    <text evidence="2">Belongs to the TPS (TC 1.B.20) family.</text>
</comment>
<keyword evidence="5" id="KW-0812">Transmembrane</keyword>
<dbReference type="PROSITE" id="PS51779">
    <property type="entry name" value="POTRA"/>
    <property type="match status" value="1"/>
</dbReference>
<comment type="subcellular location">
    <subcellularLocation>
        <location evidence="1">Cell outer membrane</location>
    </subcellularLocation>
</comment>
<evidence type="ECO:0000256" key="1">
    <source>
        <dbReference type="ARBA" id="ARBA00004442"/>
    </source>
</evidence>
<gene>
    <name evidence="10" type="ORF">H6G05_16780</name>
</gene>
<dbReference type="Pfam" id="PF08479">
    <property type="entry name" value="POTRA_2"/>
    <property type="match status" value="1"/>
</dbReference>
<proteinExistence type="inferred from homology"/>
<keyword evidence="8" id="KW-0998">Cell outer membrane</keyword>
<keyword evidence="4" id="KW-1134">Transmembrane beta strand</keyword>
<evidence type="ECO:0000256" key="8">
    <source>
        <dbReference type="ARBA" id="ARBA00023237"/>
    </source>
</evidence>
<sequence length="587" mass="64320">MRVIIVKLLYEEILILLRGKKKNIAVLAIALSSYTTSIFAQTTSTAPTIPDDLNPKLPPNNLTEPFKLPSPDLLFAPSPQLPPSPSNDNFESSESIVVKKFEVIGSSVFSEQELEKVTESYLNRAISIIDLFQARTKITELYLNRGYITSGAYLPEQDLQTGVVKIQIVEGGLDEIQITGLNRLNSGYIQSRIEIATAKPLNRNRLLEALQLLQINPLIESISANLSPSLQAGLNNLEVKVTESKTFSLPITFDNSRTPSVGSDRRQIQLVEANLTGLGDRLSLSYANTNGSNAFDASYTVPINPHNGTISLNFGNSASNVVEIPFNILDIISSSRNYELSIRQPLLQNTAQEFALGLTLSHRQSTASLLGGAIPFPSLGADADGQTKVTALRFFQDYVQRSTEEVLALRSQLSLGIKAFGSTINAVSPDSQFLAWRGQTQYVRLLAPETLLFLSADLQLSDRPMLSQEQISFGGQNTLRGFRQDALLSDNGLLVSAEVRIPIMRIPEIGGLLQVVPFFDFGKAWNHQASNQPDPSALASIGMGLRFQISDRLTVRLDVGIPLSRISAEKKTLQENGIYFSIVANPF</sequence>
<comment type="caution">
    <text evidence="10">The sequence shown here is derived from an EMBL/GenBank/DDBJ whole genome shotgun (WGS) entry which is preliminary data.</text>
</comment>
<keyword evidence="3" id="KW-0813">Transport</keyword>
<dbReference type="InterPro" id="IPR013686">
    <property type="entry name" value="Polypept-transport_assoc_ShlB"/>
</dbReference>
<dbReference type="Pfam" id="PF03865">
    <property type="entry name" value="ShlB"/>
    <property type="match status" value="1"/>
</dbReference>
<keyword evidence="6" id="KW-0653">Protein transport</keyword>
<reference evidence="10 11" key="1">
    <citation type="journal article" date="2020" name="ISME J.">
        <title>Comparative genomics reveals insights into cyanobacterial evolution and habitat adaptation.</title>
        <authorList>
            <person name="Chen M.Y."/>
            <person name="Teng W.K."/>
            <person name="Zhao L."/>
            <person name="Hu C.X."/>
            <person name="Zhou Y.K."/>
            <person name="Han B.P."/>
            <person name="Song L.R."/>
            <person name="Shu W.S."/>
        </authorList>
    </citation>
    <scope>NUCLEOTIDE SEQUENCE [LARGE SCALE GENOMIC DNA]</scope>
    <source>
        <strain evidence="10 11">FACHB-1050</strain>
    </source>
</reference>
<name>A0ABR8CFJ8_9CYAN</name>
<evidence type="ECO:0000256" key="2">
    <source>
        <dbReference type="ARBA" id="ARBA00009055"/>
    </source>
</evidence>
<feature type="domain" description="POTRA" evidence="9">
    <location>
        <begin position="96"/>
        <end position="171"/>
    </location>
</feature>
<evidence type="ECO:0000256" key="4">
    <source>
        <dbReference type="ARBA" id="ARBA00022452"/>
    </source>
</evidence>
<dbReference type="InterPro" id="IPR051544">
    <property type="entry name" value="TPS_OM_transporter"/>
</dbReference>
<dbReference type="InterPro" id="IPR034746">
    <property type="entry name" value="POTRA"/>
</dbReference>
<organism evidence="10 11">
    <name type="scientific">Phormidium tenue FACHB-1050</name>
    <dbReference type="NCBI Taxonomy" id="2692857"/>
    <lineage>
        <taxon>Bacteria</taxon>
        <taxon>Bacillati</taxon>
        <taxon>Cyanobacteriota</taxon>
        <taxon>Cyanophyceae</taxon>
        <taxon>Oscillatoriophycideae</taxon>
        <taxon>Oscillatoriales</taxon>
        <taxon>Oscillatoriaceae</taxon>
        <taxon>Phormidium</taxon>
    </lineage>
</organism>
<dbReference type="InterPro" id="IPR005565">
    <property type="entry name" value="Hemolysn_activator_HlyB_C"/>
</dbReference>
<accession>A0ABR8CFJ8</accession>
<evidence type="ECO:0000256" key="5">
    <source>
        <dbReference type="ARBA" id="ARBA00022692"/>
    </source>
</evidence>
<evidence type="ECO:0000256" key="3">
    <source>
        <dbReference type="ARBA" id="ARBA00022448"/>
    </source>
</evidence>
<dbReference type="PANTHER" id="PTHR34597:SF3">
    <property type="entry name" value="OUTER MEMBRANE TRANSPORTER CDIB"/>
    <property type="match status" value="1"/>
</dbReference>
<dbReference type="Gene3D" id="2.40.160.50">
    <property type="entry name" value="membrane protein fhac: a member of the omp85/tpsb transporter family"/>
    <property type="match status" value="1"/>
</dbReference>
<dbReference type="Proteomes" id="UP000618445">
    <property type="component" value="Unassembled WGS sequence"/>
</dbReference>
<dbReference type="PANTHER" id="PTHR34597">
    <property type="entry name" value="SLR1661 PROTEIN"/>
    <property type="match status" value="1"/>
</dbReference>
<dbReference type="EMBL" id="JACJQY010000030">
    <property type="protein sequence ID" value="MBD2318496.1"/>
    <property type="molecule type" value="Genomic_DNA"/>
</dbReference>
<evidence type="ECO:0000256" key="6">
    <source>
        <dbReference type="ARBA" id="ARBA00022927"/>
    </source>
</evidence>
<dbReference type="Gene3D" id="3.10.20.310">
    <property type="entry name" value="membrane protein fhac"/>
    <property type="match status" value="1"/>
</dbReference>
<evidence type="ECO:0000313" key="10">
    <source>
        <dbReference type="EMBL" id="MBD2318496.1"/>
    </source>
</evidence>
<evidence type="ECO:0000256" key="7">
    <source>
        <dbReference type="ARBA" id="ARBA00023136"/>
    </source>
</evidence>
<keyword evidence="11" id="KW-1185">Reference proteome</keyword>